<reference evidence="3" key="1">
    <citation type="submission" date="2023-08" db="EMBL/GenBank/DDBJ databases">
        <authorList>
            <person name="Audoor S."/>
            <person name="Bilcke G."/>
        </authorList>
    </citation>
    <scope>NUCLEOTIDE SEQUENCE</scope>
</reference>
<gene>
    <name evidence="3" type="ORF">CYCCA115_LOCUS5778</name>
</gene>
<accession>A0AAD2FKI9</accession>
<comment type="caution">
    <text evidence="3">The sequence shown here is derived from an EMBL/GenBank/DDBJ whole genome shotgun (WGS) entry which is preliminary data.</text>
</comment>
<keyword evidence="2" id="KW-0732">Signal</keyword>
<keyword evidence="4" id="KW-1185">Reference proteome</keyword>
<evidence type="ECO:0000313" key="4">
    <source>
        <dbReference type="Proteomes" id="UP001295423"/>
    </source>
</evidence>
<evidence type="ECO:0000256" key="2">
    <source>
        <dbReference type="SAM" id="SignalP"/>
    </source>
</evidence>
<dbReference type="EMBL" id="CAKOGP040000668">
    <property type="protein sequence ID" value="CAJ1937708.1"/>
    <property type="molecule type" value="Genomic_DNA"/>
</dbReference>
<feature type="chain" id="PRO_5041934913" description="TNFR-Cys domain-containing protein" evidence="2">
    <location>
        <begin position="34"/>
        <end position="209"/>
    </location>
</feature>
<name>A0AAD2FKI9_9STRA</name>
<dbReference type="Proteomes" id="UP001295423">
    <property type="component" value="Unassembled WGS sequence"/>
</dbReference>
<dbReference type="AlphaFoldDB" id="A0AAD2FKI9"/>
<proteinExistence type="predicted"/>
<protein>
    <recommendedName>
        <fullName evidence="5">TNFR-Cys domain-containing protein</fullName>
    </recommendedName>
</protein>
<evidence type="ECO:0000313" key="3">
    <source>
        <dbReference type="EMBL" id="CAJ1937708.1"/>
    </source>
</evidence>
<sequence length="209" mass="22654">MMACQSRVSLLSSIAALFFGIILLLDNAAAAAAAATDASSSSSSLSSSELEVSMILPTWNENAQERSLRELQLTQGKCWSTRDDRKPNRYCMFEDTPRSGAFLSLSCPTTRDDYSMAQCQCTIGIGDSQDAPNTNTCWKCGFCRDGSLAYDCRNVAEGTCIGRNCLDECLSSFNEPEDLLLGSDANKKASSFLLMVPSIIVSVFLLCLQ</sequence>
<feature type="transmembrane region" description="Helical" evidence="1">
    <location>
        <begin position="189"/>
        <end position="208"/>
    </location>
</feature>
<keyword evidence="1" id="KW-0472">Membrane</keyword>
<feature type="signal peptide" evidence="2">
    <location>
        <begin position="1"/>
        <end position="33"/>
    </location>
</feature>
<evidence type="ECO:0008006" key="5">
    <source>
        <dbReference type="Google" id="ProtNLM"/>
    </source>
</evidence>
<organism evidence="3 4">
    <name type="scientific">Cylindrotheca closterium</name>
    <dbReference type="NCBI Taxonomy" id="2856"/>
    <lineage>
        <taxon>Eukaryota</taxon>
        <taxon>Sar</taxon>
        <taxon>Stramenopiles</taxon>
        <taxon>Ochrophyta</taxon>
        <taxon>Bacillariophyta</taxon>
        <taxon>Bacillariophyceae</taxon>
        <taxon>Bacillariophycidae</taxon>
        <taxon>Bacillariales</taxon>
        <taxon>Bacillariaceae</taxon>
        <taxon>Cylindrotheca</taxon>
    </lineage>
</organism>
<keyword evidence="1" id="KW-1133">Transmembrane helix</keyword>
<evidence type="ECO:0000256" key="1">
    <source>
        <dbReference type="SAM" id="Phobius"/>
    </source>
</evidence>
<keyword evidence="1" id="KW-0812">Transmembrane</keyword>